<keyword evidence="2" id="KW-0547">Nucleotide-binding</keyword>
<reference evidence="5" key="1">
    <citation type="submission" date="2020-12" db="EMBL/GenBank/DDBJ databases">
        <title>Oil enriched cultivation method for isolating marine PHA-producing bacteria.</title>
        <authorList>
            <person name="Zheng W."/>
            <person name="Yu S."/>
            <person name="Huang Y."/>
        </authorList>
    </citation>
    <scope>NUCLEOTIDE SEQUENCE</scope>
    <source>
        <strain evidence="5">SY-2-12</strain>
    </source>
</reference>
<dbReference type="GO" id="GO:0005524">
    <property type="term" value="F:ATP binding"/>
    <property type="evidence" value="ECO:0007669"/>
    <property type="project" value="UniProtKB-KW"/>
</dbReference>
<dbReference type="SUPFAM" id="SSF52540">
    <property type="entry name" value="P-loop containing nucleoside triphosphate hydrolases"/>
    <property type="match status" value="1"/>
</dbReference>
<keyword evidence="3 5" id="KW-0067">ATP-binding</keyword>
<evidence type="ECO:0000313" key="6">
    <source>
        <dbReference type="Proteomes" id="UP000664096"/>
    </source>
</evidence>
<organism evidence="5 6">
    <name type="scientific">Roseibium aggregatum</name>
    <dbReference type="NCBI Taxonomy" id="187304"/>
    <lineage>
        <taxon>Bacteria</taxon>
        <taxon>Pseudomonadati</taxon>
        <taxon>Pseudomonadota</taxon>
        <taxon>Alphaproteobacteria</taxon>
        <taxon>Hyphomicrobiales</taxon>
        <taxon>Stappiaceae</taxon>
        <taxon>Roseibium</taxon>
    </lineage>
</organism>
<gene>
    <name evidence="5" type="ORF">JF539_00650</name>
</gene>
<evidence type="ECO:0000256" key="2">
    <source>
        <dbReference type="ARBA" id="ARBA00022741"/>
    </source>
</evidence>
<dbReference type="InterPro" id="IPR050093">
    <property type="entry name" value="ABC_SmlMolc_Importer"/>
</dbReference>
<keyword evidence="1" id="KW-0813">Transport</keyword>
<proteinExistence type="predicted"/>
<comment type="caution">
    <text evidence="5">The sequence shown here is derived from an EMBL/GenBank/DDBJ whole genome shotgun (WGS) entry which is preliminary data.</text>
</comment>
<dbReference type="PROSITE" id="PS50893">
    <property type="entry name" value="ABC_TRANSPORTER_2"/>
    <property type="match status" value="1"/>
</dbReference>
<dbReference type="RefSeq" id="WP_207138095.1">
    <property type="nucleotide sequence ID" value="NZ_JAEKJZ010000001.1"/>
</dbReference>
<evidence type="ECO:0000256" key="1">
    <source>
        <dbReference type="ARBA" id="ARBA00022448"/>
    </source>
</evidence>
<dbReference type="AlphaFoldDB" id="A0A939E9J1"/>
<evidence type="ECO:0000259" key="4">
    <source>
        <dbReference type="PROSITE" id="PS50893"/>
    </source>
</evidence>
<dbReference type="Gene3D" id="3.40.50.300">
    <property type="entry name" value="P-loop containing nucleotide triphosphate hydrolases"/>
    <property type="match status" value="1"/>
</dbReference>
<name>A0A939E9J1_9HYPH</name>
<dbReference type="InterPro" id="IPR003439">
    <property type="entry name" value="ABC_transporter-like_ATP-bd"/>
</dbReference>
<dbReference type="PANTHER" id="PTHR42781">
    <property type="entry name" value="SPERMIDINE/PUTRESCINE IMPORT ATP-BINDING PROTEIN POTA"/>
    <property type="match status" value="1"/>
</dbReference>
<feature type="domain" description="ABC transporter" evidence="4">
    <location>
        <begin position="14"/>
        <end position="233"/>
    </location>
</feature>
<dbReference type="SMART" id="SM00382">
    <property type="entry name" value="AAA"/>
    <property type="match status" value="1"/>
</dbReference>
<dbReference type="InterPro" id="IPR027417">
    <property type="entry name" value="P-loop_NTPase"/>
</dbReference>
<dbReference type="Pfam" id="PF00005">
    <property type="entry name" value="ABC_tran"/>
    <property type="match status" value="1"/>
</dbReference>
<dbReference type="EMBL" id="JAEKJZ010000001">
    <property type="protein sequence ID" value="MBN9668823.1"/>
    <property type="molecule type" value="Genomic_DNA"/>
</dbReference>
<dbReference type="PANTHER" id="PTHR42781:SF4">
    <property type="entry name" value="SPERMIDINE_PUTRESCINE IMPORT ATP-BINDING PROTEIN POTA"/>
    <property type="match status" value="1"/>
</dbReference>
<accession>A0A939E9J1</accession>
<dbReference type="GO" id="GO:0016887">
    <property type="term" value="F:ATP hydrolysis activity"/>
    <property type="evidence" value="ECO:0007669"/>
    <property type="project" value="InterPro"/>
</dbReference>
<sequence length="233" mass="24885">MKDPGKTTQRAPCARSLVLDKVTVRLNGLPLLHIDCAVSPGTILTIMGESGSGKSSLLDFVAGFLKPDFQATGRVLLNGRDLTELPAQERRIGLMFQSALLFPHLSVLQNLLFAIPAGIKGSELRRSMAEKALEDVGLAGFGARDPATLSGGQQTRVALMRTLLAEPEALLLDEPFSSLDRNRRAEVRALVFRLASENNLPVLLVTHDREDAEAAGGDIYDLDAGSALNTAAG</sequence>
<protein>
    <submittedName>
        <fullName evidence="5">ATP-binding cassette domain-containing protein</fullName>
    </submittedName>
</protein>
<dbReference type="Proteomes" id="UP000664096">
    <property type="component" value="Unassembled WGS sequence"/>
</dbReference>
<dbReference type="InterPro" id="IPR003593">
    <property type="entry name" value="AAA+_ATPase"/>
</dbReference>
<evidence type="ECO:0000256" key="3">
    <source>
        <dbReference type="ARBA" id="ARBA00022840"/>
    </source>
</evidence>
<evidence type="ECO:0000313" key="5">
    <source>
        <dbReference type="EMBL" id="MBN9668823.1"/>
    </source>
</evidence>